<dbReference type="EMBL" id="JBELOE010000266">
    <property type="protein sequence ID" value="MER2493762.1"/>
    <property type="molecule type" value="Genomic_DNA"/>
</dbReference>
<proteinExistence type="predicted"/>
<evidence type="ECO:0000313" key="1">
    <source>
        <dbReference type="EMBL" id="MER2493762.1"/>
    </source>
</evidence>
<gene>
    <name evidence="1" type="ORF">ABS311_17945</name>
</gene>
<comment type="caution">
    <text evidence="1">The sequence shown here is derived from an EMBL/GenBank/DDBJ whole genome shotgun (WGS) entry which is preliminary data.</text>
</comment>
<protein>
    <recommendedName>
        <fullName evidence="3">Antitoxin ParD</fullName>
    </recommendedName>
</protein>
<accession>A0ABV1RM81</accession>
<name>A0ABV1RM81_9ALTE</name>
<sequence>MTLAVKLFNMRVSNQQGGTMDITIHGTAAEMIQNEMSLGGYKSPEDVIYEAFEALVKQKISDSIDEGLADIEAGRAMEITPDNIKSVLDKPLDAWQK</sequence>
<keyword evidence="2" id="KW-1185">Reference proteome</keyword>
<dbReference type="RefSeq" id="WP_185976768.1">
    <property type="nucleotide sequence ID" value="NZ_CP041661.1"/>
</dbReference>
<organism evidence="1 2">
    <name type="scientific">Catenovulum sediminis</name>
    <dbReference type="NCBI Taxonomy" id="1740262"/>
    <lineage>
        <taxon>Bacteria</taxon>
        <taxon>Pseudomonadati</taxon>
        <taxon>Pseudomonadota</taxon>
        <taxon>Gammaproteobacteria</taxon>
        <taxon>Alteromonadales</taxon>
        <taxon>Alteromonadaceae</taxon>
        <taxon>Catenovulum</taxon>
    </lineage>
</organism>
<evidence type="ECO:0008006" key="3">
    <source>
        <dbReference type="Google" id="ProtNLM"/>
    </source>
</evidence>
<reference evidence="1 2" key="1">
    <citation type="submission" date="2024-06" db="EMBL/GenBank/DDBJ databases">
        <authorList>
            <person name="Chen R.Y."/>
        </authorList>
    </citation>
    <scope>NUCLEOTIDE SEQUENCE [LARGE SCALE GENOMIC DNA]</scope>
    <source>
        <strain evidence="1 2">D2</strain>
    </source>
</reference>
<evidence type="ECO:0000313" key="2">
    <source>
        <dbReference type="Proteomes" id="UP001467690"/>
    </source>
</evidence>
<dbReference type="Proteomes" id="UP001467690">
    <property type="component" value="Unassembled WGS sequence"/>
</dbReference>